<dbReference type="PIRSF" id="PIRSF016184">
    <property type="entry name" value="PhzC_PhzF"/>
    <property type="match status" value="1"/>
</dbReference>
<dbReference type="Gene3D" id="3.10.310.10">
    <property type="entry name" value="Diaminopimelate Epimerase, Chain A, domain 1"/>
    <property type="match status" value="2"/>
</dbReference>
<comment type="caution">
    <text evidence="3">The sequence shown here is derived from an EMBL/GenBank/DDBJ whole genome shotgun (WGS) entry which is preliminary data.</text>
</comment>
<keyword evidence="2" id="KW-0413">Isomerase</keyword>
<dbReference type="NCBIfam" id="TIGR00654">
    <property type="entry name" value="PhzF_family"/>
    <property type="match status" value="1"/>
</dbReference>
<proteinExistence type="inferred from homology"/>
<evidence type="ECO:0000313" key="3">
    <source>
        <dbReference type="EMBL" id="GAA4461625.1"/>
    </source>
</evidence>
<name>A0ABP8N8B3_9BACT</name>
<evidence type="ECO:0000313" key="4">
    <source>
        <dbReference type="Proteomes" id="UP001500067"/>
    </source>
</evidence>
<sequence>MKIKMYQADAFTDRLFRGNPAAVCMLPEWLPETAMQAIAAENNLAETAFIVTTDVGYEIRWFTPTVEVDLCGHATLAAAHIIFQHYNATASELAFHSHRSGTLRVTRENDLLTLDFPVDTYEKVATPAALVEGLGIEPMETFKGKTDYMAVLPSEQDVIRLRPDLAALATLDARGIIVTAAGTDVDFVSRFFGPRSGINEDPVTGSAHTTLTPYWSAELGRDKLSAIQLSERKGYLWCKMQGERVAISGNAVTFLQGEIEFS</sequence>
<protein>
    <submittedName>
        <fullName evidence="3">PhzF family phenazine biosynthesis protein</fullName>
    </submittedName>
</protein>
<keyword evidence="4" id="KW-1185">Reference proteome</keyword>
<accession>A0ABP8N8B3</accession>
<dbReference type="Proteomes" id="UP001500067">
    <property type="component" value="Unassembled WGS sequence"/>
</dbReference>
<dbReference type="EMBL" id="BAABFA010000005">
    <property type="protein sequence ID" value="GAA4461625.1"/>
    <property type="molecule type" value="Genomic_DNA"/>
</dbReference>
<dbReference type="SUPFAM" id="SSF54506">
    <property type="entry name" value="Diaminopimelate epimerase-like"/>
    <property type="match status" value="1"/>
</dbReference>
<evidence type="ECO:0000256" key="1">
    <source>
        <dbReference type="ARBA" id="ARBA00008270"/>
    </source>
</evidence>
<dbReference type="PANTHER" id="PTHR13774">
    <property type="entry name" value="PHENAZINE BIOSYNTHESIS PROTEIN"/>
    <property type="match status" value="1"/>
</dbReference>
<dbReference type="Pfam" id="PF02567">
    <property type="entry name" value="PhzC-PhzF"/>
    <property type="match status" value="1"/>
</dbReference>
<dbReference type="PANTHER" id="PTHR13774:SF17">
    <property type="entry name" value="PHENAZINE BIOSYNTHESIS-LIKE DOMAIN-CONTAINING PROTEIN"/>
    <property type="match status" value="1"/>
</dbReference>
<evidence type="ECO:0000256" key="2">
    <source>
        <dbReference type="ARBA" id="ARBA00023235"/>
    </source>
</evidence>
<reference evidence="4" key="1">
    <citation type="journal article" date="2019" name="Int. J. Syst. Evol. Microbiol.">
        <title>The Global Catalogue of Microorganisms (GCM) 10K type strain sequencing project: providing services to taxonomists for standard genome sequencing and annotation.</title>
        <authorList>
            <consortium name="The Broad Institute Genomics Platform"/>
            <consortium name="The Broad Institute Genome Sequencing Center for Infectious Disease"/>
            <person name="Wu L."/>
            <person name="Ma J."/>
        </authorList>
    </citation>
    <scope>NUCLEOTIDE SEQUENCE [LARGE SCALE GENOMIC DNA]</scope>
    <source>
        <strain evidence="4">JCM 32105</strain>
    </source>
</reference>
<gene>
    <name evidence="3" type="ORF">GCM10023093_06590</name>
</gene>
<organism evidence="3 4">
    <name type="scientific">Nemorincola caseinilytica</name>
    <dbReference type="NCBI Taxonomy" id="2054315"/>
    <lineage>
        <taxon>Bacteria</taxon>
        <taxon>Pseudomonadati</taxon>
        <taxon>Bacteroidota</taxon>
        <taxon>Chitinophagia</taxon>
        <taxon>Chitinophagales</taxon>
        <taxon>Chitinophagaceae</taxon>
        <taxon>Nemorincola</taxon>
    </lineage>
</organism>
<comment type="similarity">
    <text evidence="1">Belongs to the PhzF family.</text>
</comment>
<dbReference type="InterPro" id="IPR003719">
    <property type="entry name" value="Phenazine_PhzF-like"/>
</dbReference>